<accession>A0A7W6ZTI6</accession>
<evidence type="ECO:0000256" key="2">
    <source>
        <dbReference type="SAM" id="Phobius"/>
    </source>
</evidence>
<dbReference type="EMBL" id="JACIIG010000005">
    <property type="protein sequence ID" value="MBB4568462.1"/>
    <property type="molecule type" value="Genomic_DNA"/>
</dbReference>
<keyword evidence="4" id="KW-1185">Reference proteome</keyword>
<feature type="transmembrane region" description="Helical" evidence="2">
    <location>
        <begin position="76"/>
        <end position="96"/>
    </location>
</feature>
<keyword evidence="2" id="KW-0812">Transmembrane</keyword>
<reference evidence="3 4" key="1">
    <citation type="submission" date="2020-08" db="EMBL/GenBank/DDBJ databases">
        <title>Genomic Encyclopedia of Type Strains, Phase IV (KMG-V): Genome sequencing to study the core and pangenomes of soil and plant-associated prokaryotes.</title>
        <authorList>
            <person name="Whitman W."/>
        </authorList>
    </citation>
    <scope>NUCLEOTIDE SEQUENCE [LARGE SCALE GENOMIC DNA]</scope>
    <source>
        <strain evidence="3 4">SEMIA 492</strain>
    </source>
</reference>
<dbReference type="RefSeq" id="WP_051263943.1">
    <property type="nucleotide sequence ID" value="NZ_JACIIL010000002.1"/>
</dbReference>
<keyword evidence="2" id="KW-1133">Transmembrane helix</keyword>
<proteinExistence type="predicted"/>
<organism evidence="3 4">
    <name type="scientific">Rhizobium leucaenae</name>
    <dbReference type="NCBI Taxonomy" id="29450"/>
    <lineage>
        <taxon>Bacteria</taxon>
        <taxon>Pseudomonadati</taxon>
        <taxon>Pseudomonadota</taxon>
        <taxon>Alphaproteobacteria</taxon>
        <taxon>Hyphomicrobiales</taxon>
        <taxon>Rhizobiaceae</taxon>
        <taxon>Rhizobium/Agrobacterium group</taxon>
        <taxon>Rhizobium</taxon>
    </lineage>
</organism>
<feature type="transmembrane region" description="Helical" evidence="2">
    <location>
        <begin position="102"/>
        <end position="124"/>
    </location>
</feature>
<evidence type="ECO:0000313" key="4">
    <source>
        <dbReference type="Proteomes" id="UP000543836"/>
    </source>
</evidence>
<gene>
    <name evidence="3" type="ORF">GGE60_002578</name>
</gene>
<dbReference type="Pfam" id="PF06170">
    <property type="entry name" value="DUF983"/>
    <property type="match status" value="1"/>
</dbReference>
<keyword evidence="2" id="KW-0472">Membrane</keyword>
<name>A0A7W6ZTI6_9HYPH</name>
<evidence type="ECO:0000313" key="3">
    <source>
        <dbReference type="EMBL" id="MBB4568462.1"/>
    </source>
</evidence>
<dbReference type="InterPro" id="IPR009325">
    <property type="entry name" value="DUF983"/>
</dbReference>
<dbReference type="AlphaFoldDB" id="A0A7W6ZTI6"/>
<dbReference type="Proteomes" id="UP000543836">
    <property type="component" value="Unassembled WGS sequence"/>
</dbReference>
<protein>
    <submittedName>
        <fullName evidence="3">Uncharacterized protein (DUF983 family)</fullName>
    </submittedName>
</protein>
<feature type="region of interest" description="Disordered" evidence="1">
    <location>
        <begin position="1"/>
        <end position="22"/>
    </location>
</feature>
<sequence length="145" mass="15598">MSPEQDRASGHGIGQNQGADSDSALFPPVDPFKVGIQGCCPRCGHGKLFNGLLSLQPRCAACGLDYAFADAGDGPAVFVILIVGFIVIGSVLWLQVNYAPPIWVHILLFGPLTIILSLLSLRWCKGILIALQYRNNASEGRIHRD</sequence>
<comment type="caution">
    <text evidence="3">The sequence shown here is derived from an EMBL/GenBank/DDBJ whole genome shotgun (WGS) entry which is preliminary data.</text>
</comment>
<evidence type="ECO:0000256" key="1">
    <source>
        <dbReference type="SAM" id="MobiDB-lite"/>
    </source>
</evidence>